<keyword evidence="5" id="KW-1185">Reference proteome</keyword>
<dbReference type="InterPro" id="IPR034753">
    <property type="entry name" value="hSac2"/>
</dbReference>
<proteinExistence type="inferred from homology"/>
<feature type="region of interest" description="Disordered" evidence="2">
    <location>
        <begin position="1"/>
        <end position="35"/>
    </location>
</feature>
<evidence type="ECO:0000256" key="1">
    <source>
        <dbReference type="ARBA" id="ARBA00009163"/>
    </source>
</evidence>
<comment type="similarity">
    <text evidence="1">Belongs to the TPRG1 family.</text>
</comment>
<dbReference type="InterPro" id="IPR022158">
    <property type="entry name" value="Inositol_phosphatase"/>
</dbReference>
<evidence type="ECO:0000259" key="3">
    <source>
        <dbReference type="PROSITE" id="PS51791"/>
    </source>
</evidence>
<feature type="compositionally biased region" description="Acidic residues" evidence="2">
    <location>
        <begin position="1"/>
        <end position="11"/>
    </location>
</feature>
<dbReference type="GO" id="GO:0005737">
    <property type="term" value="C:cytoplasm"/>
    <property type="evidence" value="ECO:0007669"/>
    <property type="project" value="TreeGrafter"/>
</dbReference>
<reference evidence="4" key="1">
    <citation type="submission" date="2019-08" db="EMBL/GenBank/DDBJ databases">
        <title>The genome of the North American firefly Photinus pyralis.</title>
        <authorList>
            <consortium name="Photinus pyralis genome working group"/>
            <person name="Fallon T.R."/>
            <person name="Sander Lower S.E."/>
            <person name="Weng J.-K."/>
        </authorList>
    </citation>
    <scope>NUCLEOTIDE SEQUENCE</scope>
    <source>
        <strain evidence="4">TRF0915ILg1</strain>
        <tissue evidence="4">Whole body</tissue>
    </source>
</reference>
<name>A0A8K0CAC3_IGNLU</name>
<dbReference type="EMBL" id="VTPC01090934">
    <property type="protein sequence ID" value="KAF2880642.1"/>
    <property type="molecule type" value="Genomic_DNA"/>
</dbReference>
<feature type="domain" description="HSac2" evidence="3">
    <location>
        <begin position="105"/>
        <end position="283"/>
    </location>
</feature>
<sequence>MMELEDIDDLPQEFKGGTLEINSDDLKTSNSKTKLYDPVKPEEENINCSNNNKNRWNNVLISPFVSIPQRITETIRNKKPEQNNVTSLEPIPAVISTETASDYFTFREGIVEQAVKECVEQFLDAEADGTVWAAYLLTEISLWDADKERLILITPKTLVIIKYDFIAMRRLEYKKLPLECVDTVMIGNLVYPSASIIPNRNMRGMRLMWNNGKPLNFGSKWNPLCNDVPFSTFTSHPLFFHKDCNNEERKKLYDIEEFIENVCSNITDLKRQCNGNEENSCIIHHKDIVLDSYVGIGSLIHNRNALGFFKVRGRFSF</sequence>
<dbReference type="Proteomes" id="UP000801492">
    <property type="component" value="Unassembled WGS sequence"/>
</dbReference>
<evidence type="ECO:0000313" key="5">
    <source>
        <dbReference type="Proteomes" id="UP000801492"/>
    </source>
</evidence>
<dbReference type="Pfam" id="PF12456">
    <property type="entry name" value="hSac2"/>
    <property type="match status" value="1"/>
</dbReference>
<comment type="caution">
    <text evidence="4">The sequence shown here is derived from an EMBL/GenBank/DDBJ whole genome shotgun (WGS) entry which is preliminary data.</text>
</comment>
<protein>
    <recommendedName>
        <fullName evidence="3">HSac2 domain-containing protein</fullName>
    </recommendedName>
</protein>
<dbReference type="OrthoDB" id="10012704at2759"/>
<dbReference type="PANTHER" id="PTHR31108:SF1">
    <property type="entry name" value="HSAC2 DOMAIN-CONTAINING PROTEIN"/>
    <property type="match status" value="1"/>
</dbReference>
<dbReference type="InterPro" id="IPR040242">
    <property type="entry name" value="TPRG1-like"/>
</dbReference>
<gene>
    <name evidence="4" type="ORF">ILUMI_25536</name>
</gene>
<dbReference type="PANTHER" id="PTHR31108">
    <property type="entry name" value="TUMOR PROTEIN P63-REGULATED GENE 1-LIKE PROTEIN"/>
    <property type="match status" value="1"/>
</dbReference>
<dbReference type="AlphaFoldDB" id="A0A8K0CAC3"/>
<accession>A0A8K0CAC3</accession>
<dbReference type="PROSITE" id="PS51791">
    <property type="entry name" value="HSAC2"/>
    <property type="match status" value="1"/>
</dbReference>
<evidence type="ECO:0000313" key="4">
    <source>
        <dbReference type="EMBL" id="KAF2880642.1"/>
    </source>
</evidence>
<organism evidence="4 5">
    <name type="scientific">Ignelater luminosus</name>
    <name type="common">Cucubano</name>
    <name type="synonym">Pyrophorus luminosus</name>
    <dbReference type="NCBI Taxonomy" id="2038154"/>
    <lineage>
        <taxon>Eukaryota</taxon>
        <taxon>Metazoa</taxon>
        <taxon>Ecdysozoa</taxon>
        <taxon>Arthropoda</taxon>
        <taxon>Hexapoda</taxon>
        <taxon>Insecta</taxon>
        <taxon>Pterygota</taxon>
        <taxon>Neoptera</taxon>
        <taxon>Endopterygota</taxon>
        <taxon>Coleoptera</taxon>
        <taxon>Polyphaga</taxon>
        <taxon>Elateriformia</taxon>
        <taxon>Elateroidea</taxon>
        <taxon>Elateridae</taxon>
        <taxon>Agrypninae</taxon>
        <taxon>Pyrophorini</taxon>
        <taxon>Ignelater</taxon>
    </lineage>
</organism>
<evidence type="ECO:0000256" key="2">
    <source>
        <dbReference type="SAM" id="MobiDB-lite"/>
    </source>
</evidence>